<dbReference type="AlphaFoldDB" id="A0A0P6YG31"/>
<comment type="caution">
    <text evidence="1">The sequence shown here is derived from an EMBL/GenBank/DDBJ whole genome shotgun (WGS) entry which is preliminary data.</text>
</comment>
<proteinExistence type="predicted"/>
<name>A0A0P6YG31_9CHLR</name>
<dbReference type="STRING" id="70996.SE18_21025"/>
<keyword evidence="2" id="KW-1185">Reference proteome</keyword>
<evidence type="ECO:0000313" key="1">
    <source>
        <dbReference type="EMBL" id="KPL81182.1"/>
    </source>
</evidence>
<dbReference type="OrthoDB" id="9849522at2"/>
<gene>
    <name evidence="1" type="ORF">SE18_21025</name>
</gene>
<reference evidence="1 2" key="1">
    <citation type="submission" date="2015-07" db="EMBL/GenBank/DDBJ databases">
        <title>Whole genome sequence of Herpetosiphon geysericola DSM 7119.</title>
        <authorList>
            <person name="Hemp J."/>
            <person name="Ward L.M."/>
            <person name="Pace L.A."/>
            <person name="Fischer W.W."/>
        </authorList>
    </citation>
    <scope>NUCLEOTIDE SEQUENCE [LARGE SCALE GENOMIC DNA]</scope>
    <source>
        <strain evidence="1 2">DSM 7119</strain>
    </source>
</reference>
<evidence type="ECO:0000313" key="2">
    <source>
        <dbReference type="Proteomes" id="UP000050277"/>
    </source>
</evidence>
<sequence>MKKLSFLIMVCILLIAIMKETPSIKARSEDRIDDRKTVLTKDSKDLSKDDLRDFISLAIDENITVNEAEIFIKSLDNEKFIEMNEIINKEFVYKNESSQAIDQGLTNERKLLDSVQIDANKAGCDPTAQQQGFCWRQFIEYFTPYVNYLEDKAPTWHQRYTTICDNDPSDTDLVLYFDISSSNPDNLRWATSSAAIYVFASSSLNGFDFDNYGAHLCINSLISSIPGISDTFISNNIRMQLLQ</sequence>
<dbReference type="EMBL" id="LGKP01000035">
    <property type="protein sequence ID" value="KPL81182.1"/>
    <property type="molecule type" value="Genomic_DNA"/>
</dbReference>
<dbReference type="Proteomes" id="UP000050277">
    <property type="component" value="Unassembled WGS sequence"/>
</dbReference>
<dbReference type="RefSeq" id="WP_054536433.1">
    <property type="nucleotide sequence ID" value="NZ_LGKP01000035.1"/>
</dbReference>
<organism evidence="1 2">
    <name type="scientific">Herpetosiphon geysericola</name>
    <dbReference type="NCBI Taxonomy" id="70996"/>
    <lineage>
        <taxon>Bacteria</taxon>
        <taxon>Bacillati</taxon>
        <taxon>Chloroflexota</taxon>
        <taxon>Chloroflexia</taxon>
        <taxon>Herpetosiphonales</taxon>
        <taxon>Herpetosiphonaceae</taxon>
        <taxon>Herpetosiphon</taxon>
    </lineage>
</organism>
<accession>A0A0P6YG31</accession>
<protein>
    <submittedName>
        <fullName evidence="1">Uncharacterized protein</fullName>
    </submittedName>
</protein>